<feature type="transmembrane region" description="Helical" evidence="7">
    <location>
        <begin position="191"/>
        <end position="210"/>
    </location>
</feature>
<evidence type="ECO:0000259" key="8">
    <source>
        <dbReference type="Pfam" id="PF03176"/>
    </source>
</evidence>
<comment type="similarity">
    <text evidence="2">Belongs to the resistance-nodulation-cell division (RND) (TC 2.A.6) family. MmpL subfamily.</text>
</comment>
<feature type="transmembrane region" description="Helical" evidence="7">
    <location>
        <begin position="818"/>
        <end position="839"/>
    </location>
</feature>
<protein>
    <submittedName>
        <fullName evidence="9">Transport family protein</fullName>
    </submittedName>
</protein>
<feature type="domain" description="Membrane transport protein MMPL" evidence="8">
    <location>
        <begin position="51"/>
        <end position="379"/>
    </location>
</feature>
<feature type="transmembrane region" description="Helical" evidence="7">
    <location>
        <begin position="326"/>
        <end position="354"/>
    </location>
</feature>
<keyword evidence="4 7" id="KW-0812">Transmembrane</keyword>
<reference evidence="9 10" key="1">
    <citation type="submission" date="2017-02" db="EMBL/GenBank/DDBJ databases">
        <title>Complete genome sequences of Mycobacterium kansasii strains isolated from rhesus macaques.</title>
        <authorList>
            <person name="Panda A."/>
            <person name="Nagaraj S."/>
            <person name="Zhao X."/>
            <person name="Tettelin H."/>
            <person name="Detolla L.J."/>
        </authorList>
    </citation>
    <scope>NUCLEOTIDE SEQUENCE [LARGE SCALE GENOMIC DNA]</scope>
    <source>
        <strain evidence="9 10">11-3469</strain>
    </source>
</reference>
<dbReference type="Proteomes" id="UP000188532">
    <property type="component" value="Unassembled WGS sequence"/>
</dbReference>
<dbReference type="Pfam" id="PF03176">
    <property type="entry name" value="MMPL"/>
    <property type="match status" value="2"/>
</dbReference>
<dbReference type="AlphaFoldDB" id="A0A1V3WR78"/>
<accession>A0A1V3WR78</accession>
<dbReference type="FunFam" id="1.20.1640.10:FF:000018">
    <property type="entry name" value="Transmembrane transport protein MmpL10"/>
    <property type="match status" value="1"/>
</dbReference>
<dbReference type="Gene3D" id="1.20.1640.10">
    <property type="entry name" value="Multidrug efflux transporter AcrB transmembrane domain"/>
    <property type="match status" value="2"/>
</dbReference>
<feature type="transmembrane region" description="Helical" evidence="7">
    <location>
        <begin position="788"/>
        <end position="812"/>
    </location>
</feature>
<dbReference type="InterPro" id="IPR004869">
    <property type="entry name" value="MMPL_dom"/>
</dbReference>
<organism evidence="9 10">
    <name type="scientific">Mycobacterium kansasii</name>
    <dbReference type="NCBI Taxonomy" id="1768"/>
    <lineage>
        <taxon>Bacteria</taxon>
        <taxon>Bacillati</taxon>
        <taxon>Actinomycetota</taxon>
        <taxon>Actinomycetes</taxon>
        <taxon>Mycobacteriales</taxon>
        <taxon>Mycobacteriaceae</taxon>
        <taxon>Mycobacterium</taxon>
    </lineage>
</organism>
<dbReference type="SUPFAM" id="SSF82866">
    <property type="entry name" value="Multidrug efflux transporter AcrB transmembrane domain"/>
    <property type="match status" value="2"/>
</dbReference>
<dbReference type="GO" id="GO:0005886">
    <property type="term" value="C:plasma membrane"/>
    <property type="evidence" value="ECO:0007669"/>
    <property type="project" value="UniProtKB-SubCell"/>
</dbReference>
<feature type="transmembrane region" description="Helical" evidence="7">
    <location>
        <begin position="762"/>
        <end position="781"/>
    </location>
</feature>
<dbReference type="PANTHER" id="PTHR33406:SF6">
    <property type="entry name" value="MEMBRANE PROTEIN YDGH-RELATED"/>
    <property type="match status" value="1"/>
</dbReference>
<feature type="transmembrane region" description="Helical" evidence="7">
    <location>
        <begin position="293"/>
        <end position="314"/>
    </location>
</feature>
<dbReference type="InterPro" id="IPR004707">
    <property type="entry name" value="MmpL_fam"/>
</dbReference>
<dbReference type="GeneID" id="29701408"/>
<dbReference type="RefSeq" id="WP_023369645.1">
    <property type="nucleotide sequence ID" value="NZ_BLYZ01000003.1"/>
</dbReference>
<keyword evidence="6 7" id="KW-0472">Membrane</keyword>
<gene>
    <name evidence="9" type="ORF">BZL29_5959</name>
</gene>
<evidence type="ECO:0000256" key="5">
    <source>
        <dbReference type="ARBA" id="ARBA00022989"/>
    </source>
</evidence>
<evidence type="ECO:0000256" key="4">
    <source>
        <dbReference type="ARBA" id="ARBA00022692"/>
    </source>
</evidence>
<name>A0A1V3WR78_MYCKA</name>
<dbReference type="STRING" id="1768.B1T50_16460"/>
<evidence type="ECO:0000256" key="3">
    <source>
        <dbReference type="ARBA" id="ARBA00022475"/>
    </source>
</evidence>
<evidence type="ECO:0000313" key="10">
    <source>
        <dbReference type="Proteomes" id="UP000188532"/>
    </source>
</evidence>
<keyword evidence="5 7" id="KW-1133">Transmembrane helix</keyword>
<dbReference type="InterPro" id="IPR050545">
    <property type="entry name" value="Mycobact_MmpL"/>
</dbReference>
<comment type="caution">
    <text evidence="9">The sequence shown here is derived from an EMBL/GenBank/DDBJ whole genome shotgun (WGS) entry which is preliminary data.</text>
</comment>
<evidence type="ECO:0000256" key="1">
    <source>
        <dbReference type="ARBA" id="ARBA00004651"/>
    </source>
</evidence>
<dbReference type="FunFam" id="1.20.1640.10:FF:000020">
    <property type="entry name" value="Transmembrane transport protein MmpL10"/>
    <property type="match status" value="1"/>
</dbReference>
<keyword evidence="3" id="KW-1003">Cell membrane</keyword>
<feature type="transmembrane region" description="Helical" evidence="7">
    <location>
        <begin position="860"/>
        <end position="880"/>
    </location>
</feature>
<evidence type="ECO:0000256" key="2">
    <source>
        <dbReference type="ARBA" id="ARBA00010157"/>
    </source>
</evidence>
<comment type="subcellular location">
    <subcellularLocation>
        <location evidence="1">Cell membrane</location>
        <topology evidence="1">Multi-pass membrane protein</topology>
    </subcellularLocation>
</comment>
<evidence type="ECO:0000256" key="6">
    <source>
        <dbReference type="ARBA" id="ARBA00023136"/>
    </source>
</evidence>
<feature type="domain" description="Membrane transport protein MMPL" evidence="8">
    <location>
        <begin position="606"/>
        <end position="934"/>
    </location>
</feature>
<feature type="transmembrane region" description="Helical" evidence="7">
    <location>
        <begin position="900"/>
        <end position="924"/>
    </location>
</feature>
<feature type="transmembrane region" description="Helical" evidence="7">
    <location>
        <begin position="217"/>
        <end position="242"/>
    </location>
</feature>
<evidence type="ECO:0000313" key="9">
    <source>
        <dbReference type="EMBL" id="OOK69465.1"/>
    </source>
</evidence>
<evidence type="ECO:0000256" key="7">
    <source>
        <dbReference type="SAM" id="Phobius"/>
    </source>
</evidence>
<feature type="transmembrane region" description="Helical" evidence="7">
    <location>
        <begin position="375"/>
        <end position="397"/>
    </location>
</feature>
<dbReference type="EMBL" id="MVBN01000007">
    <property type="protein sequence ID" value="OOK69465.1"/>
    <property type="molecule type" value="Genomic_DNA"/>
</dbReference>
<sequence length="956" mass="103539">MSNRHSERPVLARAIRLLSVPIIVFWLALAAVTNTVVPQLEIVGRHHSVSLTPHDAPSSIAMKRMGAVFGEYDSDSAAMIVLEGDAPMGGAAHDYYDGLVRQLEQDTKHVQHVQNYWGDLITAAGSQSADGKSAYVQLNLAGDVGQPLGNESVEAVRDIVARSHPPAGVRAYVTGQAPLTTDLTDAGEKSMVKITVITLVVITVMLLIVYRSVGNLLPVLLVVVIEMCAARGVVAVIGNAGMLGLSTFATSLLTSLAIAAGTDYAIFLVGRYHEARQAGEDRETAYYTAYRGIAHVILGSGLTVAGAMLCLHFTRLNYFSSMGIPSAIGLAVVIAASLTLGPAVLTAGSRLGLLDPKRTINTRGWRRVGTAVVRWPVPILAGAIAVALVGLLALPGYRTNYNDRRYIPASLPTNIGYAAAERHFTAARMNPDMLLVETDHDLRNPSDMLVLDRIAKNIFRVPGIARVQSITRPLGTPIEHSSIPFQISMQSVSTTENLQFLKDRMADMKKMSDDFGVMVAAMERMMDLMRQLSDTTHHMVADTEEMKATTDEMRDHLADFDDFFRPLRSYFYWEQHCFNIPICWAMRSVFDGLDGVDKLTDNLDLLLDDLKNMDAVLPQLLDQLPPMIVVSKSMQTTLLTMYSSFDGMITQIERMTNTATAMGQAFDAAKNDDFFYLPPEAFQNPDFQRGLKLMVSPDNKSARIIITHDTDPATPEGISHVDAELQAAHEAVKGTPLAGAKFYLGGTAATYKDIQTGAKWDLMIAATAAITLIFIVMLVITRALFASFVIIGTVVLSLGASFGLSVLLWQYILGIELHWMTMAFSVIVLLAVGSDYNLLVVSRFKEEITAGLKTGIVRSMGATGGVVTAAGLVFAVTMAAMATSELRAIGQGGTTIGLGLLFDTLVVRSLMTPSIAAVLGRWFWWPLQVRSRPGHVAPLPAPARPNPVALQPVPAE</sequence>
<proteinExistence type="inferred from homology"/>
<dbReference type="NCBIfam" id="TIGR00833">
    <property type="entry name" value="actII"/>
    <property type="match status" value="1"/>
</dbReference>
<dbReference type="PANTHER" id="PTHR33406">
    <property type="entry name" value="MEMBRANE PROTEIN MJ1562-RELATED"/>
    <property type="match status" value="1"/>
</dbReference>
<feature type="transmembrane region" description="Helical" evidence="7">
    <location>
        <begin position="248"/>
        <end position="272"/>
    </location>
</feature>